<evidence type="ECO:0000313" key="4">
    <source>
        <dbReference type="EMBL" id="MDF6100989.1"/>
    </source>
</evidence>
<gene>
    <name evidence="4" type="ORF">L2299_07970</name>
    <name evidence="5" type="ORF">P9A14_19860</name>
</gene>
<evidence type="ECO:0000256" key="1">
    <source>
        <dbReference type="ARBA" id="ARBA00022618"/>
    </source>
</evidence>
<dbReference type="Proteomes" id="UP001213504">
    <property type="component" value="Chromosome"/>
</dbReference>
<keyword evidence="1" id="KW-0132">Cell division</keyword>
<dbReference type="GO" id="GO:0051301">
    <property type="term" value="P:cell division"/>
    <property type="evidence" value="ECO:0007669"/>
    <property type="project" value="UniProtKB-KW"/>
</dbReference>
<feature type="domain" description="Mur ligase N-terminal catalytic" evidence="3">
    <location>
        <begin position="31"/>
        <end position="74"/>
    </location>
</feature>
<reference evidence="4" key="2">
    <citation type="submission" date="2022-01" db="EMBL/GenBank/DDBJ databases">
        <authorList>
            <person name="Sanchez-Suarez J."/>
            <person name="Villamil L."/>
            <person name="Diaz L.E."/>
        </authorList>
    </citation>
    <scope>NUCLEOTIDE SEQUENCE</scope>
    <source>
        <strain evidence="4">EUFUS-Z928</strain>
    </source>
</reference>
<evidence type="ECO:0000313" key="5">
    <source>
        <dbReference type="EMBL" id="WFP24360.1"/>
    </source>
</evidence>
<protein>
    <submittedName>
        <fullName evidence="5">Mur ligase domain-containing protein</fullName>
    </submittedName>
</protein>
<name>A0AAX3T5D9_9ACTN</name>
<dbReference type="Pfam" id="PF01225">
    <property type="entry name" value="Mur_ligase"/>
    <property type="match status" value="1"/>
</dbReference>
<keyword evidence="5" id="KW-0436">Ligase</keyword>
<reference evidence="4" key="1">
    <citation type="journal article" date="2022" name="Data Brief">
        <title>Draft genome sequence data of Gordonia hongkongensis strain EUFUS-Z928 isolated from the octocoral Eunicea fusca.</title>
        <authorList>
            <person name="Sanchez-Suarez J."/>
            <person name="Diaz L."/>
            <person name="Melo-Bolivar J."/>
            <person name="Villamil L."/>
        </authorList>
    </citation>
    <scope>NUCLEOTIDE SEQUENCE</scope>
    <source>
        <strain evidence="4">EUFUS-Z928</strain>
    </source>
</reference>
<dbReference type="InterPro" id="IPR000713">
    <property type="entry name" value="Mur_ligase_N"/>
</dbReference>
<reference evidence="5" key="3">
    <citation type="submission" date="2023-04" db="EMBL/GenBank/DDBJ databases">
        <title>Complete genome sequence of a phthalic acid esters degrading bacterial strain.</title>
        <authorList>
            <person name="Weng L."/>
            <person name="Jia Y."/>
            <person name="Ren L."/>
        </authorList>
    </citation>
    <scope>NUCLEOTIDE SEQUENCE</scope>
    <source>
        <strain evidence="5">RL-LY01</strain>
    </source>
</reference>
<dbReference type="InterPro" id="IPR035911">
    <property type="entry name" value="MurE/MurF_N"/>
</dbReference>
<dbReference type="Proteomes" id="UP001152308">
    <property type="component" value="Unassembled WGS sequence"/>
</dbReference>
<dbReference type="RefSeq" id="WP_223258837.1">
    <property type="nucleotide sequence ID" value="NZ_CP121270.1"/>
</dbReference>
<dbReference type="SUPFAM" id="SSF63418">
    <property type="entry name" value="MurE/MurF N-terminal domain"/>
    <property type="match status" value="1"/>
</dbReference>
<dbReference type="EMBL" id="JAKJLQ010000004">
    <property type="protein sequence ID" value="MDF6100989.1"/>
    <property type="molecule type" value="Genomic_DNA"/>
</dbReference>
<evidence type="ECO:0000256" key="2">
    <source>
        <dbReference type="ARBA" id="ARBA00023306"/>
    </source>
</evidence>
<evidence type="ECO:0000313" key="6">
    <source>
        <dbReference type="Proteomes" id="UP001152308"/>
    </source>
</evidence>
<dbReference type="Gene3D" id="3.40.1390.10">
    <property type="entry name" value="MurE/MurF, N-terminal domain"/>
    <property type="match status" value="1"/>
</dbReference>
<keyword evidence="6" id="KW-1185">Reference proteome</keyword>
<keyword evidence="2" id="KW-0131">Cell cycle</keyword>
<dbReference type="AlphaFoldDB" id="A0AAX3T5D9"/>
<evidence type="ECO:0000259" key="3">
    <source>
        <dbReference type="Pfam" id="PF01225"/>
    </source>
</evidence>
<organism evidence="5 7">
    <name type="scientific">Gordonia hongkongensis</name>
    <dbReference type="NCBI Taxonomy" id="1701090"/>
    <lineage>
        <taxon>Bacteria</taxon>
        <taxon>Bacillati</taxon>
        <taxon>Actinomycetota</taxon>
        <taxon>Actinomycetes</taxon>
        <taxon>Mycobacteriales</taxon>
        <taxon>Gordoniaceae</taxon>
        <taxon>Gordonia</taxon>
    </lineage>
</organism>
<proteinExistence type="predicted"/>
<accession>A0AAX3T5D9</accession>
<evidence type="ECO:0000313" key="7">
    <source>
        <dbReference type="Proteomes" id="UP001213504"/>
    </source>
</evidence>
<dbReference type="EMBL" id="CP121270">
    <property type="protein sequence ID" value="WFP24360.1"/>
    <property type="molecule type" value="Genomic_DNA"/>
</dbReference>
<sequence>MTVAQIADHLDTAILGDLTAGSTVVRDIDDDSRTIRPGDAYLAIPGRRWHGLDFERDVAAAGAVLVISDRPSSVLPSLVVDEPRRIMGPLTSWFHGE</sequence>
<dbReference type="GO" id="GO:0016881">
    <property type="term" value="F:acid-amino acid ligase activity"/>
    <property type="evidence" value="ECO:0007669"/>
    <property type="project" value="InterPro"/>
</dbReference>